<dbReference type="AlphaFoldDB" id="A0A1M4UBI3"/>
<dbReference type="EMBL" id="FQTY01000003">
    <property type="protein sequence ID" value="SHE53900.1"/>
    <property type="molecule type" value="Genomic_DNA"/>
</dbReference>
<dbReference type="GeneID" id="90996186"/>
<keyword evidence="2" id="KW-1185">Reference proteome</keyword>
<dbReference type="Proteomes" id="UP000184114">
    <property type="component" value="Unassembled WGS sequence"/>
</dbReference>
<protein>
    <submittedName>
        <fullName evidence="1">Uncharacterized protein</fullName>
    </submittedName>
</protein>
<dbReference type="STRING" id="1123404.SAMN02745784_00986"/>
<proteinExistence type="predicted"/>
<sequence>MKIKRNFLYKIIGDEMLIINMSTGEIFELSKEYIDVIEKIYSGINIDNECESNLVKELEMEGVINLEYC</sequence>
<name>A0A1M4UBI3_9FIRM</name>
<gene>
    <name evidence="1" type="ORF">SAMN02745784_00986</name>
</gene>
<organism evidence="1 2">
    <name type="scientific">Tissierella praeacuta DSM 18095</name>
    <dbReference type="NCBI Taxonomy" id="1123404"/>
    <lineage>
        <taxon>Bacteria</taxon>
        <taxon>Bacillati</taxon>
        <taxon>Bacillota</taxon>
        <taxon>Tissierellia</taxon>
        <taxon>Tissierellales</taxon>
        <taxon>Tissierellaceae</taxon>
        <taxon>Tissierella</taxon>
    </lineage>
</organism>
<accession>A0A1M4UBI3</accession>
<dbReference type="RefSeq" id="WP_072973797.1">
    <property type="nucleotide sequence ID" value="NZ_FQTY01000003.1"/>
</dbReference>
<evidence type="ECO:0000313" key="1">
    <source>
        <dbReference type="EMBL" id="SHE53900.1"/>
    </source>
</evidence>
<evidence type="ECO:0000313" key="2">
    <source>
        <dbReference type="Proteomes" id="UP000184114"/>
    </source>
</evidence>
<reference evidence="2" key="1">
    <citation type="submission" date="2016-11" db="EMBL/GenBank/DDBJ databases">
        <authorList>
            <person name="Varghese N."/>
            <person name="Submissions S."/>
        </authorList>
    </citation>
    <scope>NUCLEOTIDE SEQUENCE [LARGE SCALE GENOMIC DNA]</scope>
    <source>
        <strain evidence="2">DSM 18095</strain>
    </source>
</reference>